<keyword evidence="1 3" id="KW-0378">Hydrolase</keyword>
<name>A0A6L6Q9D6_9BURK</name>
<reference evidence="3 4" key="1">
    <citation type="submission" date="2019-11" db="EMBL/GenBank/DDBJ databases">
        <title>Type strains purchased from KCTC, JCM and DSMZ.</title>
        <authorList>
            <person name="Lu H."/>
        </authorList>
    </citation>
    <scope>NUCLEOTIDE SEQUENCE [LARGE SCALE GENOMIC DNA]</scope>
    <source>
        <strain evidence="3 4">KCTC 42409</strain>
    </source>
</reference>
<comment type="caution">
    <text evidence="3">The sequence shown here is derived from an EMBL/GenBank/DDBJ whole genome shotgun (WGS) entry which is preliminary data.</text>
</comment>
<dbReference type="GO" id="GO:0071973">
    <property type="term" value="P:bacterial-type flagellum-dependent cell motility"/>
    <property type="evidence" value="ECO:0007669"/>
    <property type="project" value="TreeGrafter"/>
</dbReference>
<dbReference type="InterPro" id="IPR051056">
    <property type="entry name" value="Glycosyl_Hydrolase_73"/>
</dbReference>
<evidence type="ECO:0000313" key="3">
    <source>
        <dbReference type="EMBL" id="MTW06074.1"/>
    </source>
</evidence>
<dbReference type="GO" id="GO:0004040">
    <property type="term" value="F:amidase activity"/>
    <property type="evidence" value="ECO:0007669"/>
    <property type="project" value="InterPro"/>
</dbReference>
<keyword evidence="3" id="KW-0966">Cell projection</keyword>
<dbReference type="PANTHER" id="PTHR33308">
    <property type="entry name" value="PEPTIDOGLYCAN HYDROLASE FLGJ"/>
    <property type="match status" value="1"/>
</dbReference>
<evidence type="ECO:0000256" key="1">
    <source>
        <dbReference type="ARBA" id="ARBA00022801"/>
    </source>
</evidence>
<keyword evidence="4" id="KW-1185">Reference proteome</keyword>
<organism evidence="3 4">
    <name type="scientific">Pseudoduganella ginsengisoli</name>
    <dbReference type="NCBI Taxonomy" id="1462440"/>
    <lineage>
        <taxon>Bacteria</taxon>
        <taxon>Pseudomonadati</taxon>
        <taxon>Pseudomonadota</taxon>
        <taxon>Betaproteobacteria</taxon>
        <taxon>Burkholderiales</taxon>
        <taxon>Oxalobacteraceae</taxon>
        <taxon>Telluria group</taxon>
        <taxon>Pseudoduganella</taxon>
    </lineage>
</organism>
<sequence>MSRSDFAPFAPFTAATAPTRATAATVSNVRPTAAAGAAASSFSASMAAINAPFSSGATFSKAQRDVAAYIQEAVTPEPGVLPSQSTASLAMRARAAGYADGTGAIMAATLNNANSESQKEFLESIMPWATEAAGKLGVAPELVAAHAALESGWGQHPLGASNNFFGIKAGGQWQGAVTSAATTEYAMGLPMKKVEKFRSYPDTASAFRDYANVLLDNPRYSHALNTGSDARAFAQGVAKGGYATDPSYADKLQKLATQLQRRQSTPPTGN</sequence>
<dbReference type="EMBL" id="WNLA01000036">
    <property type="protein sequence ID" value="MTW06074.1"/>
    <property type="molecule type" value="Genomic_DNA"/>
</dbReference>
<protein>
    <submittedName>
        <fullName evidence="3">Flagellar assembly peptidoglycan hydrolase FlgJ</fullName>
    </submittedName>
</protein>
<dbReference type="OrthoDB" id="289937at2"/>
<dbReference type="InterPro" id="IPR002901">
    <property type="entry name" value="MGlyc_endo_b_GlcNAc-like_dom"/>
</dbReference>
<keyword evidence="3" id="KW-0282">Flagellum</keyword>
<accession>A0A6L6Q9D6</accession>
<evidence type="ECO:0000313" key="4">
    <source>
        <dbReference type="Proteomes" id="UP000484015"/>
    </source>
</evidence>
<evidence type="ECO:0000259" key="2">
    <source>
        <dbReference type="SMART" id="SM00047"/>
    </source>
</evidence>
<dbReference type="PANTHER" id="PTHR33308:SF9">
    <property type="entry name" value="PEPTIDOGLYCAN HYDROLASE FLGJ"/>
    <property type="match status" value="1"/>
</dbReference>
<dbReference type="Proteomes" id="UP000484015">
    <property type="component" value="Unassembled WGS sequence"/>
</dbReference>
<proteinExistence type="predicted"/>
<dbReference type="AlphaFoldDB" id="A0A6L6Q9D6"/>
<dbReference type="Pfam" id="PF01832">
    <property type="entry name" value="Glucosaminidase"/>
    <property type="match status" value="1"/>
</dbReference>
<dbReference type="SMART" id="SM00047">
    <property type="entry name" value="LYZ2"/>
    <property type="match status" value="1"/>
</dbReference>
<dbReference type="RefSeq" id="WP_155442408.1">
    <property type="nucleotide sequence ID" value="NZ_WNLA01000036.1"/>
</dbReference>
<dbReference type="Gene3D" id="2.10.70.40">
    <property type="entry name" value="peptidoglycan hydrolase"/>
    <property type="match status" value="1"/>
</dbReference>
<dbReference type="Gene3D" id="1.10.530.10">
    <property type="match status" value="1"/>
</dbReference>
<dbReference type="PRINTS" id="PR01002">
    <property type="entry name" value="FLGFLGJ"/>
</dbReference>
<gene>
    <name evidence="3" type="ORF">GM668_28750</name>
</gene>
<keyword evidence="3" id="KW-0969">Cilium</keyword>
<feature type="domain" description="Mannosyl-glycoprotein endo-beta-N-acetylglucosamidase-like" evidence="2">
    <location>
        <begin position="110"/>
        <end position="264"/>
    </location>
</feature>